<dbReference type="InterPro" id="IPR000182">
    <property type="entry name" value="GNAT_dom"/>
</dbReference>
<dbReference type="PANTHER" id="PTHR43800:SF1">
    <property type="entry name" value="PEPTIDYL-LYSINE N-ACETYLTRANSFERASE YJAB"/>
    <property type="match status" value="1"/>
</dbReference>
<comment type="caution">
    <text evidence="4">The sequence shown here is derived from an EMBL/GenBank/DDBJ whole genome shotgun (WGS) entry which is preliminary data.</text>
</comment>
<keyword evidence="1 4" id="KW-0808">Transferase</keyword>
<dbReference type="EMBL" id="JALIEA010000017">
    <property type="protein sequence ID" value="MCJ7859213.1"/>
    <property type="molecule type" value="Genomic_DNA"/>
</dbReference>
<name>A0A9X2AZW2_9CORY</name>
<evidence type="ECO:0000259" key="3">
    <source>
        <dbReference type="PROSITE" id="PS51186"/>
    </source>
</evidence>
<dbReference type="InterPro" id="IPR016181">
    <property type="entry name" value="Acyl_CoA_acyltransferase"/>
</dbReference>
<protein>
    <submittedName>
        <fullName evidence="4">GNAT family N-acetyltransferase</fullName>
        <ecNumber evidence="4">2.3.1.-</ecNumber>
    </submittedName>
</protein>
<reference evidence="4" key="1">
    <citation type="submission" date="2022-04" db="EMBL/GenBank/DDBJ databases">
        <title>Corynebacterium kalidii LD5P10.</title>
        <authorList>
            <person name="Sun J.Q."/>
        </authorList>
    </citation>
    <scope>NUCLEOTIDE SEQUENCE</scope>
    <source>
        <strain evidence="4">LD5P10</strain>
    </source>
</reference>
<dbReference type="AlphaFoldDB" id="A0A9X2AZW2"/>
<dbReference type="EC" id="2.3.1.-" evidence="4"/>
<gene>
    <name evidence="4" type="ORF">MUN33_10905</name>
</gene>
<keyword evidence="5" id="KW-1185">Reference proteome</keyword>
<dbReference type="Proteomes" id="UP001139207">
    <property type="component" value="Unassembled WGS sequence"/>
</dbReference>
<accession>A0A9X2AZW2</accession>
<evidence type="ECO:0000313" key="5">
    <source>
        <dbReference type="Proteomes" id="UP001139207"/>
    </source>
</evidence>
<proteinExistence type="predicted"/>
<dbReference type="RefSeq" id="WP_244804945.1">
    <property type="nucleotide sequence ID" value="NZ_JALIEA010000017.1"/>
</dbReference>
<keyword evidence="2 4" id="KW-0012">Acyltransferase</keyword>
<dbReference type="PANTHER" id="PTHR43800">
    <property type="entry name" value="PEPTIDYL-LYSINE N-ACETYLTRANSFERASE YJAB"/>
    <property type="match status" value="1"/>
</dbReference>
<dbReference type="SUPFAM" id="SSF55729">
    <property type="entry name" value="Acyl-CoA N-acyltransferases (Nat)"/>
    <property type="match status" value="1"/>
</dbReference>
<dbReference type="GO" id="GO:0016747">
    <property type="term" value="F:acyltransferase activity, transferring groups other than amino-acyl groups"/>
    <property type="evidence" value="ECO:0007669"/>
    <property type="project" value="InterPro"/>
</dbReference>
<evidence type="ECO:0000256" key="1">
    <source>
        <dbReference type="ARBA" id="ARBA00022679"/>
    </source>
</evidence>
<evidence type="ECO:0000313" key="4">
    <source>
        <dbReference type="EMBL" id="MCJ7859213.1"/>
    </source>
</evidence>
<sequence length="153" mass="16811">MTETTLRECRGPGEYPRLVEIWRSAVDATHDFLTESDRDAIETALPGDYFPQVRLTVAELDGVPVGFAGTVHGGLEMLFVHADVRGKGVGTLLLDRAVGEHGVTRVDVNDQNRQALDFYRRRGFTVTSRDELDEAGCPYPVLHLSRAGVDGAQ</sequence>
<organism evidence="4 5">
    <name type="scientific">Corynebacterium kalidii</name>
    <dbReference type="NCBI Taxonomy" id="2931982"/>
    <lineage>
        <taxon>Bacteria</taxon>
        <taxon>Bacillati</taxon>
        <taxon>Actinomycetota</taxon>
        <taxon>Actinomycetes</taxon>
        <taxon>Mycobacteriales</taxon>
        <taxon>Corynebacteriaceae</taxon>
        <taxon>Corynebacterium</taxon>
    </lineage>
</organism>
<dbReference type="CDD" id="cd04301">
    <property type="entry name" value="NAT_SF"/>
    <property type="match status" value="1"/>
</dbReference>
<dbReference type="PROSITE" id="PS51186">
    <property type="entry name" value="GNAT"/>
    <property type="match status" value="1"/>
</dbReference>
<dbReference type="Pfam" id="PF13508">
    <property type="entry name" value="Acetyltransf_7"/>
    <property type="match status" value="1"/>
</dbReference>
<evidence type="ECO:0000256" key="2">
    <source>
        <dbReference type="ARBA" id="ARBA00023315"/>
    </source>
</evidence>
<feature type="domain" description="N-acetyltransferase" evidence="3">
    <location>
        <begin position="4"/>
        <end position="146"/>
    </location>
</feature>
<dbReference type="Gene3D" id="3.40.630.30">
    <property type="match status" value="1"/>
</dbReference>